<dbReference type="PRINTS" id="PR00081">
    <property type="entry name" value="GDHRDH"/>
</dbReference>
<keyword evidence="2" id="KW-0560">Oxidoreductase</keyword>
<dbReference type="Pfam" id="PF13561">
    <property type="entry name" value="adh_short_C2"/>
    <property type="match status" value="1"/>
</dbReference>
<keyword evidence="4" id="KW-1185">Reference proteome</keyword>
<name>A0A9X7VYL5_9BACL</name>
<evidence type="ECO:0000256" key="2">
    <source>
        <dbReference type="ARBA" id="ARBA00023002"/>
    </source>
</evidence>
<dbReference type="CDD" id="cd05344">
    <property type="entry name" value="BKR_like_SDR_like"/>
    <property type="match status" value="1"/>
</dbReference>
<dbReference type="GO" id="GO:0016491">
    <property type="term" value="F:oxidoreductase activity"/>
    <property type="evidence" value="ECO:0007669"/>
    <property type="project" value="UniProtKB-KW"/>
</dbReference>
<dbReference type="KEGG" id="afx:JZ786_21040"/>
<sequence length="248" mass="26986">MELGLKGKVAIVTGGSRGIGRAVCEELLTEGCLVASCSRHVEDFADLKAKTDQEQFYAQSADTTDPASIRDFVEAVKQRFGRVDILVNNAGKAYPGTFKTLTDEDWQADINVKLMAYIRFSRAVLPLMQKGGRIMNMTAVVGKQPDARFFASSTNRAACIAMTKALAKELAADGILVNGINIGFVHSGQWETRPTAFFDEMIERFEIPLKRFGNPEEVAAVVAFLASERASYVTGAVIDVDGGMAKYL</sequence>
<dbReference type="PANTHER" id="PTHR42879">
    <property type="entry name" value="3-OXOACYL-(ACYL-CARRIER-PROTEIN) REDUCTASE"/>
    <property type="match status" value="1"/>
</dbReference>
<dbReference type="InterPro" id="IPR002347">
    <property type="entry name" value="SDR_fam"/>
</dbReference>
<evidence type="ECO:0000256" key="1">
    <source>
        <dbReference type="ARBA" id="ARBA00006484"/>
    </source>
</evidence>
<evidence type="ECO:0000313" key="4">
    <source>
        <dbReference type="Proteomes" id="UP000663505"/>
    </source>
</evidence>
<dbReference type="GO" id="GO:0008206">
    <property type="term" value="P:bile acid metabolic process"/>
    <property type="evidence" value="ECO:0007669"/>
    <property type="project" value="UniProtKB-ARBA"/>
</dbReference>
<protein>
    <submittedName>
        <fullName evidence="3">SDR family oxidoreductase</fullName>
    </submittedName>
</protein>
<organism evidence="3 4">
    <name type="scientific">Alicyclobacillus mengziensis</name>
    <dbReference type="NCBI Taxonomy" id="2931921"/>
    <lineage>
        <taxon>Bacteria</taxon>
        <taxon>Bacillati</taxon>
        <taxon>Bacillota</taxon>
        <taxon>Bacilli</taxon>
        <taxon>Bacillales</taxon>
        <taxon>Alicyclobacillaceae</taxon>
        <taxon>Alicyclobacillus</taxon>
    </lineage>
</organism>
<evidence type="ECO:0000313" key="3">
    <source>
        <dbReference type="EMBL" id="QSO46887.1"/>
    </source>
</evidence>
<dbReference type="InterPro" id="IPR036291">
    <property type="entry name" value="NAD(P)-bd_dom_sf"/>
</dbReference>
<dbReference type="RefSeq" id="WP_206656248.1">
    <property type="nucleotide sequence ID" value="NZ_CP071182.1"/>
</dbReference>
<proteinExistence type="inferred from homology"/>
<dbReference type="InterPro" id="IPR050259">
    <property type="entry name" value="SDR"/>
</dbReference>
<dbReference type="EMBL" id="CP071182">
    <property type="protein sequence ID" value="QSO46887.1"/>
    <property type="molecule type" value="Genomic_DNA"/>
</dbReference>
<comment type="similarity">
    <text evidence="1">Belongs to the short-chain dehydrogenases/reductases (SDR) family.</text>
</comment>
<dbReference type="SUPFAM" id="SSF51735">
    <property type="entry name" value="NAD(P)-binding Rossmann-fold domains"/>
    <property type="match status" value="1"/>
</dbReference>
<dbReference type="PANTHER" id="PTHR42879:SF6">
    <property type="entry name" value="NADPH-DEPENDENT REDUCTASE BACG"/>
    <property type="match status" value="1"/>
</dbReference>
<gene>
    <name evidence="3" type="ORF">JZ786_21040</name>
</gene>
<dbReference type="Gene3D" id="3.40.50.720">
    <property type="entry name" value="NAD(P)-binding Rossmann-like Domain"/>
    <property type="match status" value="1"/>
</dbReference>
<dbReference type="FunFam" id="3.40.50.720:FF:000084">
    <property type="entry name" value="Short-chain dehydrogenase reductase"/>
    <property type="match status" value="1"/>
</dbReference>
<accession>A0A9X7VYL5</accession>
<dbReference type="AlphaFoldDB" id="A0A9X7VYL5"/>
<reference evidence="3 4" key="1">
    <citation type="submission" date="2021-02" db="EMBL/GenBank/DDBJ databases">
        <title>Alicyclobacillus curvatus sp. nov. and Alicyclobacillus mengziensis sp. nov., two acidophilic bacteria isolated from acid mine drainage.</title>
        <authorList>
            <person name="Huang Y."/>
        </authorList>
    </citation>
    <scope>NUCLEOTIDE SEQUENCE [LARGE SCALE GENOMIC DNA]</scope>
    <source>
        <strain evidence="3 4">S30H14</strain>
    </source>
</reference>
<dbReference type="PRINTS" id="PR00080">
    <property type="entry name" value="SDRFAMILY"/>
</dbReference>
<dbReference type="Proteomes" id="UP000663505">
    <property type="component" value="Chromosome"/>
</dbReference>